<dbReference type="GO" id="GO:0008017">
    <property type="term" value="F:microtubule binding"/>
    <property type="evidence" value="ECO:0007669"/>
    <property type="project" value="InterPro"/>
</dbReference>
<dbReference type="FunFam" id="1.25.10.10:FF:000549">
    <property type="entry name" value="ARM repeat superfamily protein"/>
    <property type="match status" value="1"/>
</dbReference>
<dbReference type="EMBL" id="PJQY01000900">
    <property type="protein sequence ID" value="PQQ07054.1"/>
    <property type="molecule type" value="Genomic_DNA"/>
</dbReference>
<feature type="region of interest" description="Disordered" evidence="2">
    <location>
        <begin position="330"/>
        <end position="397"/>
    </location>
</feature>
<dbReference type="Proteomes" id="UP000250321">
    <property type="component" value="Unassembled WGS sequence"/>
</dbReference>
<dbReference type="AlphaFoldDB" id="A0A314YQB3"/>
<protein>
    <submittedName>
        <fullName evidence="4">TORTIFOLIA1-like protein 4</fullName>
    </submittedName>
</protein>
<feature type="compositionally biased region" description="Polar residues" evidence="2">
    <location>
        <begin position="330"/>
        <end position="342"/>
    </location>
</feature>
<evidence type="ECO:0000313" key="4">
    <source>
        <dbReference type="EMBL" id="PQQ07054.1"/>
    </source>
</evidence>
<feature type="region of interest" description="Disordered" evidence="2">
    <location>
        <begin position="1"/>
        <end position="25"/>
    </location>
</feature>
<evidence type="ECO:0000313" key="5">
    <source>
        <dbReference type="Proteomes" id="UP000250321"/>
    </source>
</evidence>
<evidence type="ECO:0000259" key="3">
    <source>
        <dbReference type="Pfam" id="PF24714"/>
    </source>
</evidence>
<proteinExistence type="predicted"/>
<comment type="caution">
    <text evidence="4">The sequence shown here is derived from an EMBL/GenBank/DDBJ whole genome shotgun (WGS) entry which is preliminary data.</text>
</comment>
<dbReference type="Gene3D" id="1.25.10.10">
    <property type="entry name" value="Leucine-rich Repeat Variant"/>
    <property type="match status" value="1"/>
</dbReference>
<sequence length="652" mass="70893">MASSLSRRFSLGSPPQPAAPSSSPDLKQRVITCLNKLADRDTLAMATAELDAIARNLSHDSFATFLICIHNTDSSSKPPVRKQCVSLLALLSNSHGDVLAPFLSKMISTVQRRLRDPDSAVRSACVDAVAAMSSQITTPSFSSAFLKPLMDTLAMEQDSNSQIGSALCLAAAIDAAPDPDPAQLKRSLARLGKLAKSESFKAKAALLVLVGSIVGAGGASNRGVLDWLVPCVVEFLSSEDWAVRKAAAEALGKVASVERDLTAMYKASCLNVLEVGDLIRYIVFPPPQSVVWLLRKGRRRGENIVKVVRETMNHTLELWKVLIAGDSEENSAPIQSRSSTDNGFGRCFPPISKSSDDSSFRTPQPKKTVPTTNRSPPSDGSLIRKPGKNEHIGNNMPETKRVLFSKIHDEKVHKFGGLKSGSRVVPFNEDENFDSDVVVSNAAREVYESQKDAEDLNLIREQLIQIENQQSSLLNLLQRFIGSSQSGLNSLETRVHGLEMALDEISYDLAITSGRIPNTESAENTCCKLPGAEFLSSKFWRRTDGRCSTARLSSGTIPSLNAIPNIPNRDNSAESCAFDSERFQHQSRGAFTVNSVAEIHDAQRLNTRHYPDKTPKTIVQDAERVQACNASRLGISPITSIPSRNPSRRSSA</sequence>
<dbReference type="InterPro" id="IPR057600">
    <property type="entry name" value="TORTIFOLIA1/SINE1-2_N"/>
</dbReference>
<dbReference type="OrthoDB" id="1904066at2759"/>
<feature type="domain" description="TORTIFOLIA1/SINE1-2 N-terminal" evidence="3">
    <location>
        <begin position="25"/>
        <end position="274"/>
    </location>
</feature>
<reference evidence="4 5" key="1">
    <citation type="submission" date="2018-02" db="EMBL/GenBank/DDBJ databases">
        <title>Draft genome of wild Prunus yedoensis var. nudiflora.</title>
        <authorList>
            <person name="Baek S."/>
            <person name="Kim J.-H."/>
            <person name="Choi K."/>
            <person name="Kim G.-B."/>
            <person name="Cho A."/>
            <person name="Jang H."/>
            <person name="Shin C.-H."/>
            <person name="Yu H.-J."/>
            <person name="Mun J.-H."/>
        </authorList>
    </citation>
    <scope>NUCLEOTIDE SEQUENCE [LARGE SCALE GENOMIC DNA]</scope>
    <source>
        <strain evidence="5">cv. Jeju island</strain>
        <tissue evidence="4">Leaf</tissue>
    </source>
</reference>
<organism evidence="4 5">
    <name type="scientific">Prunus yedoensis var. nudiflora</name>
    <dbReference type="NCBI Taxonomy" id="2094558"/>
    <lineage>
        <taxon>Eukaryota</taxon>
        <taxon>Viridiplantae</taxon>
        <taxon>Streptophyta</taxon>
        <taxon>Embryophyta</taxon>
        <taxon>Tracheophyta</taxon>
        <taxon>Spermatophyta</taxon>
        <taxon>Magnoliopsida</taxon>
        <taxon>eudicotyledons</taxon>
        <taxon>Gunneridae</taxon>
        <taxon>Pentapetalae</taxon>
        <taxon>rosids</taxon>
        <taxon>fabids</taxon>
        <taxon>Rosales</taxon>
        <taxon>Rosaceae</taxon>
        <taxon>Amygdaloideae</taxon>
        <taxon>Amygdaleae</taxon>
        <taxon>Prunus</taxon>
    </lineage>
</organism>
<dbReference type="InterPro" id="IPR016024">
    <property type="entry name" value="ARM-type_fold"/>
</dbReference>
<name>A0A314YQB3_PRUYE</name>
<feature type="repeat" description="HEAT" evidence="1">
    <location>
        <begin position="228"/>
        <end position="257"/>
    </location>
</feature>
<dbReference type="PANTHER" id="PTHR31355:SF32">
    <property type="entry name" value="TORTIFOLIA1-LIKE PROTEIN 4"/>
    <property type="match status" value="1"/>
</dbReference>
<feature type="compositionally biased region" description="Polar residues" evidence="2">
    <location>
        <begin position="369"/>
        <end position="378"/>
    </location>
</feature>
<dbReference type="STRING" id="2094558.A0A314YQB3"/>
<gene>
    <name evidence="4" type="ORF">Pyn_24014</name>
</gene>
<dbReference type="GO" id="GO:0005874">
    <property type="term" value="C:microtubule"/>
    <property type="evidence" value="ECO:0007669"/>
    <property type="project" value="InterPro"/>
</dbReference>
<keyword evidence="5" id="KW-1185">Reference proteome</keyword>
<dbReference type="PANTHER" id="PTHR31355">
    <property type="entry name" value="MICROTUBULE-ASSOCIATED PROTEIN TORTIFOLIA1"/>
    <property type="match status" value="1"/>
</dbReference>
<evidence type="ECO:0000256" key="1">
    <source>
        <dbReference type="PROSITE-ProRule" id="PRU00103"/>
    </source>
</evidence>
<dbReference type="PROSITE" id="PS50077">
    <property type="entry name" value="HEAT_REPEAT"/>
    <property type="match status" value="1"/>
</dbReference>
<dbReference type="InterPro" id="IPR011989">
    <property type="entry name" value="ARM-like"/>
</dbReference>
<dbReference type="SUPFAM" id="SSF48371">
    <property type="entry name" value="ARM repeat"/>
    <property type="match status" value="1"/>
</dbReference>
<accession>A0A314YQB3</accession>
<evidence type="ECO:0000256" key="2">
    <source>
        <dbReference type="SAM" id="MobiDB-lite"/>
    </source>
</evidence>
<dbReference type="InterPro" id="IPR033337">
    <property type="entry name" value="TORTIFOLIA1/SINE1-2"/>
</dbReference>
<dbReference type="InterPro" id="IPR021133">
    <property type="entry name" value="HEAT_type_2"/>
</dbReference>
<dbReference type="Pfam" id="PF24714">
    <property type="entry name" value="TOR1L1_N"/>
    <property type="match status" value="1"/>
</dbReference>